<dbReference type="Proteomes" id="UP000293162">
    <property type="component" value="Unassembled WGS sequence"/>
</dbReference>
<accession>A0A4Q5LV86</accession>
<proteinExistence type="predicted"/>
<reference evidence="2 3" key="1">
    <citation type="submission" date="2019-02" db="EMBL/GenBank/DDBJ databases">
        <title>Bacterial novel species Emticicia sp. 17J42-9 isolated from soil.</title>
        <authorList>
            <person name="Jung H.-Y."/>
        </authorList>
    </citation>
    <scope>NUCLEOTIDE SEQUENCE [LARGE SCALE GENOMIC DNA]</scope>
    <source>
        <strain evidence="2 3">17J42-9</strain>
    </source>
</reference>
<keyword evidence="3" id="KW-1185">Reference proteome</keyword>
<gene>
    <name evidence="2" type="ORF">EWM59_21225</name>
</gene>
<evidence type="ECO:0000313" key="3">
    <source>
        <dbReference type="Proteomes" id="UP000293162"/>
    </source>
</evidence>
<evidence type="ECO:0000259" key="1">
    <source>
        <dbReference type="Pfam" id="PF07791"/>
    </source>
</evidence>
<comment type="caution">
    <text evidence="2">The sequence shown here is derived from an EMBL/GenBank/DDBJ whole genome shotgun (WGS) entry which is preliminary data.</text>
</comment>
<protein>
    <recommendedName>
        <fullName evidence="1">Immunity MXAN-0049 protein domain-containing protein</fullName>
    </recommendedName>
</protein>
<dbReference type="RefSeq" id="WP_130023266.1">
    <property type="nucleotide sequence ID" value="NZ_SEWF01000041.1"/>
</dbReference>
<dbReference type="InterPro" id="IPR012433">
    <property type="entry name" value="Imm11"/>
</dbReference>
<organism evidence="2 3">
    <name type="scientific">Emticicia agri</name>
    <dbReference type="NCBI Taxonomy" id="2492393"/>
    <lineage>
        <taxon>Bacteria</taxon>
        <taxon>Pseudomonadati</taxon>
        <taxon>Bacteroidota</taxon>
        <taxon>Cytophagia</taxon>
        <taxon>Cytophagales</taxon>
        <taxon>Leadbetterellaceae</taxon>
        <taxon>Emticicia</taxon>
    </lineage>
</organism>
<dbReference type="OrthoDB" id="1356084at2"/>
<feature type="domain" description="Immunity MXAN-0049 protein" evidence="1">
    <location>
        <begin position="56"/>
        <end position="225"/>
    </location>
</feature>
<dbReference type="AlphaFoldDB" id="A0A4Q5LV86"/>
<dbReference type="EMBL" id="SEWF01000041">
    <property type="protein sequence ID" value="RYU93572.1"/>
    <property type="molecule type" value="Genomic_DNA"/>
</dbReference>
<dbReference type="Pfam" id="PF07791">
    <property type="entry name" value="Imm11"/>
    <property type="match status" value="1"/>
</dbReference>
<name>A0A4Q5LV86_9BACT</name>
<evidence type="ECO:0000313" key="2">
    <source>
        <dbReference type="EMBL" id="RYU93572.1"/>
    </source>
</evidence>
<sequence>MTYHIIKNNSEPNVVGVTDGAGQAHIPLGNFLERNPWYRAIFHETELAGKNWWKSWANITQYAQPLHEVFMEKKAKHTDYIGFLYRGFVVNDKLREILESSHLPKNHQFLETTFVQKHKIVDGYWWFVYDMETGDQTVDFSKSEYDLRYHKRNFGEDFKVNIQTYQNYLNVFYETGSAVGVSKLVFNQNFDEELDVFGMQFLGSKNYVSERLLKKMEAANITGYEAISPERAKRRAEFLGDIYTELVFL</sequence>